<evidence type="ECO:0000313" key="2">
    <source>
        <dbReference type="Proteomes" id="UP001433268"/>
    </source>
</evidence>
<dbReference type="RefSeq" id="XP_066674387.1">
    <property type="nucleotide sequence ID" value="XM_066804614.1"/>
</dbReference>
<dbReference type="Pfam" id="PF26639">
    <property type="entry name" value="Het-6_barrel"/>
    <property type="match status" value="1"/>
</dbReference>
<dbReference type="GeneID" id="92037674"/>
<dbReference type="Proteomes" id="UP001433268">
    <property type="component" value="Unassembled WGS sequence"/>
</dbReference>
<reference evidence="1 2" key="1">
    <citation type="submission" date="2023-01" db="EMBL/GenBank/DDBJ databases">
        <title>Analysis of 21 Apiospora genomes using comparative genomics revels a genus with tremendous synthesis potential of carbohydrate active enzymes and secondary metabolites.</title>
        <authorList>
            <person name="Sorensen T."/>
        </authorList>
    </citation>
    <scope>NUCLEOTIDE SEQUENCE [LARGE SCALE GENOMIC DNA]</scope>
    <source>
        <strain evidence="1 2">CBS 114990</strain>
    </source>
</reference>
<organism evidence="1 2">
    <name type="scientific">Apiospora hydei</name>
    <dbReference type="NCBI Taxonomy" id="1337664"/>
    <lineage>
        <taxon>Eukaryota</taxon>
        <taxon>Fungi</taxon>
        <taxon>Dikarya</taxon>
        <taxon>Ascomycota</taxon>
        <taxon>Pezizomycotina</taxon>
        <taxon>Sordariomycetes</taxon>
        <taxon>Xylariomycetidae</taxon>
        <taxon>Amphisphaeriales</taxon>
        <taxon>Apiosporaceae</taxon>
        <taxon>Apiospora</taxon>
    </lineage>
</organism>
<evidence type="ECO:0000313" key="1">
    <source>
        <dbReference type="EMBL" id="KAK8093614.1"/>
    </source>
</evidence>
<proteinExistence type="predicted"/>
<dbReference type="PANTHER" id="PTHR24148:SF64">
    <property type="entry name" value="HETEROKARYON INCOMPATIBILITY DOMAIN-CONTAINING PROTEIN"/>
    <property type="match status" value="1"/>
</dbReference>
<name>A0ABR1XAH0_9PEZI</name>
<dbReference type="InterPro" id="IPR052895">
    <property type="entry name" value="HetReg/Transcr_Mod"/>
</dbReference>
<sequence length="347" mass="38191">MAPHLSLMDDGSSTTIVGLVQALRERQATVPADKAFALRGVLDRLKFSTSTHGYTKSYGQVYHNFFLDLLRYDTRLVNLLVDVGPKLPGVPSWVPDWNSLQERNWLDARFVHDHADLYGASFPAPQMKIAEDTLGMWSIGKGSVAFCSALFQKAKYEAAALDGLDDVAFLNQKVGVFAAWVRAISDVASAQISHDQEDSLQDMYNVLMGRPTVPSDSELDTFKRWLHTLQTRSINIPDVGPIRSAEDIFAGDAKALESTTKCYNQLTGKRLLFITQGGKLGSGPCGKAVGDRVTLLRGVAVPMIIRCTSEEMNTFEVVGPAFVSPVIDVARFNKADFGHDWEPVHLV</sequence>
<accession>A0ABR1XAH0</accession>
<comment type="caution">
    <text evidence="1">The sequence shown here is derived from an EMBL/GenBank/DDBJ whole genome shotgun (WGS) entry which is preliminary data.</text>
</comment>
<gene>
    <name evidence="1" type="ORF">PG997_000299</name>
</gene>
<keyword evidence="2" id="KW-1185">Reference proteome</keyword>
<protein>
    <submittedName>
        <fullName evidence="1">Uncharacterized protein</fullName>
    </submittedName>
</protein>
<dbReference type="EMBL" id="JAQQWN010000002">
    <property type="protein sequence ID" value="KAK8093614.1"/>
    <property type="molecule type" value="Genomic_DNA"/>
</dbReference>
<dbReference type="PANTHER" id="PTHR24148">
    <property type="entry name" value="ANKYRIN REPEAT DOMAIN-CONTAINING PROTEIN 39 HOMOLOG-RELATED"/>
    <property type="match status" value="1"/>
</dbReference>